<dbReference type="GeneID" id="97239622"/>
<accession>A0A161Q3I5</accession>
<gene>
    <name evidence="1" type="ORF">AUP44_00830</name>
</gene>
<evidence type="ECO:0008006" key="3">
    <source>
        <dbReference type="Google" id="ProtNLM"/>
    </source>
</evidence>
<dbReference type="RefSeq" id="WP_062764477.1">
    <property type="nucleotide sequence ID" value="NZ_CP121024.1"/>
</dbReference>
<dbReference type="AlphaFoldDB" id="A0A161Q3I5"/>
<dbReference type="InterPro" id="IPR037883">
    <property type="entry name" value="Knr4/Smi1-like_sf"/>
</dbReference>
<evidence type="ECO:0000313" key="1">
    <source>
        <dbReference type="EMBL" id="KYO52325.1"/>
    </source>
</evidence>
<name>A0A161Q3I5_9PROT</name>
<sequence>MQEVDTTTPTTGFVPLGTLQPVLPAIEDCITRWRDDGRLDGLLRLGAEELLALCRDELPADYLRFLSEAGAGPLPAEGLVMFCCPLDFDEVYGREDGGRHAIFATDGSGACYAFDRADALAVVRIPATGEPIRRLTGSFTGFLRGALDDVILP</sequence>
<dbReference type="SUPFAM" id="SSF160631">
    <property type="entry name" value="SMI1/KNR4-like"/>
    <property type="match status" value="1"/>
</dbReference>
<evidence type="ECO:0000313" key="2">
    <source>
        <dbReference type="Proteomes" id="UP000075787"/>
    </source>
</evidence>
<dbReference type="Proteomes" id="UP000075787">
    <property type="component" value="Unassembled WGS sequence"/>
</dbReference>
<dbReference type="EMBL" id="LPZR01000157">
    <property type="protein sequence ID" value="KYO52325.1"/>
    <property type="molecule type" value="Genomic_DNA"/>
</dbReference>
<comment type="caution">
    <text evidence="1">The sequence shown here is derived from an EMBL/GenBank/DDBJ whole genome shotgun (WGS) entry which is preliminary data.</text>
</comment>
<organism evidence="1 2">
    <name type="scientific">Tistrella mobilis</name>
    <dbReference type="NCBI Taxonomy" id="171437"/>
    <lineage>
        <taxon>Bacteria</taxon>
        <taxon>Pseudomonadati</taxon>
        <taxon>Pseudomonadota</taxon>
        <taxon>Alphaproteobacteria</taxon>
        <taxon>Geminicoccales</taxon>
        <taxon>Geminicoccaceae</taxon>
        <taxon>Tistrella</taxon>
    </lineage>
</organism>
<proteinExistence type="predicted"/>
<protein>
    <recommendedName>
        <fullName evidence="3">Knr4/Smi1-like domain-containing protein</fullName>
    </recommendedName>
</protein>
<reference evidence="1 2" key="1">
    <citation type="submission" date="2015-12" db="EMBL/GenBank/DDBJ databases">
        <title>Genome sequence of Tistrella mobilis MCCC 1A02139.</title>
        <authorList>
            <person name="Lu L."/>
            <person name="Lai Q."/>
            <person name="Shao Z."/>
            <person name="Qian P."/>
        </authorList>
    </citation>
    <scope>NUCLEOTIDE SEQUENCE [LARGE SCALE GENOMIC DNA]</scope>
    <source>
        <strain evidence="1 2">MCCC 1A02139</strain>
    </source>
</reference>